<dbReference type="PRINTS" id="PR00722">
    <property type="entry name" value="CHYMOTRYPSIN"/>
</dbReference>
<feature type="domain" description="Peptidase S1" evidence="2">
    <location>
        <begin position="31"/>
        <end position="255"/>
    </location>
</feature>
<dbReference type="EMBL" id="JAGGMS010000001">
    <property type="protein sequence ID" value="MBP2182824.1"/>
    <property type="molecule type" value="Genomic_DNA"/>
</dbReference>
<reference evidence="3 4" key="1">
    <citation type="submission" date="2021-03" db="EMBL/GenBank/DDBJ databases">
        <title>Sequencing the genomes of 1000 actinobacteria strains.</title>
        <authorList>
            <person name="Klenk H.-P."/>
        </authorList>
    </citation>
    <scope>NUCLEOTIDE SEQUENCE [LARGE SCALE GENOMIC DNA]</scope>
    <source>
        <strain evidence="3 4">DSM 45510</strain>
    </source>
</reference>
<dbReference type="SMART" id="SM00020">
    <property type="entry name" value="Tryp_SPc"/>
    <property type="match status" value="1"/>
</dbReference>
<dbReference type="InterPro" id="IPR009003">
    <property type="entry name" value="Peptidase_S1_PA"/>
</dbReference>
<dbReference type="Proteomes" id="UP000741013">
    <property type="component" value="Unassembled WGS sequence"/>
</dbReference>
<dbReference type="PROSITE" id="PS50240">
    <property type="entry name" value="TRYPSIN_DOM"/>
    <property type="match status" value="1"/>
</dbReference>
<dbReference type="Pfam" id="PF14517">
    <property type="entry name" value="Tachylectin"/>
    <property type="match status" value="1"/>
</dbReference>
<evidence type="ECO:0000313" key="4">
    <source>
        <dbReference type="Proteomes" id="UP000741013"/>
    </source>
</evidence>
<proteinExistence type="predicted"/>
<dbReference type="PANTHER" id="PTHR24260">
    <property type="match status" value="1"/>
</dbReference>
<sequence length="523" mass="56444">MRTKRYARRSVAALAASAAIAALLAAPAAAVTNGTPTGDYGEAYWHTARITIGDNFRSCSGTLVSDQWLVTAASCFAENPAQGFRINPGPPSRPTTAQFWYGAVQAKGGGGTYKLTQRIIDLKPREDRDLVFARLETRVGLGGARLPSRPPQQAETLQLAGFGRTATDWVPLKQHLADTAVSSVTGTTFTVSGASDTCRGDAGGPAYRGDQWAPELAGVHSTSWQKGCFGSSETRGGSVETRVDDLLDWFGQHNPDQFLECSRFTRFYATKAGAVKYTENNSSPNSTLIPALDGVDYWPSLGTYGFSVPGTLKAGPAVAWSVHQKTGATDPFNDGDLRLWTVPSWEFTGGERVGTGWGHYLSAANRDKLTVDEKGRIYRIDPNGDLRLFVWDTAAKRWQNDAGAVLDTGWGRFNSITAAGDGVLYARTTAGALIRFHYDHATQAWVQREQVTPGNWSGYAQLVSPGGDVIYGTLLPSTSQKIAWTRYNPNTNTWATHRVVGTGAHWGGDHSITLKPDVCVGTR</sequence>
<evidence type="ECO:0000259" key="2">
    <source>
        <dbReference type="PROSITE" id="PS50240"/>
    </source>
</evidence>
<dbReference type="Gene3D" id="2.40.10.10">
    <property type="entry name" value="Trypsin-like serine proteases"/>
    <property type="match status" value="1"/>
</dbReference>
<accession>A0ABS4PTR9</accession>
<dbReference type="InterPro" id="IPR051333">
    <property type="entry name" value="CLIP_Serine_Protease"/>
</dbReference>
<dbReference type="SUPFAM" id="SSF50494">
    <property type="entry name" value="Trypsin-like serine proteases"/>
    <property type="match status" value="1"/>
</dbReference>
<dbReference type="InterPro" id="IPR036813">
    <property type="entry name" value="Tachylectin2_sf"/>
</dbReference>
<dbReference type="InterPro" id="IPR001254">
    <property type="entry name" value="Trypsin_dom"/>
</dbReference>
<dbReference type="SUPFAM" id="SSF50934">
    <property type="entry name" value="Tachylectin-2"/>
    <property type="match status" value="1"/>
</dbReference>
<evidence type="ECO:0000313" key="3">
    <source>
        <dbReference type="EMBL" id="MBP2182824.1"/>
    </source>
</evidence>
<protein>
    <submittedName>
        <fullName evidence="3">V8-like Glu-specific endopeptidase</fullName>
    </submittedName>
</protein>
<comment type="caution">
    <text evidence="3">The sequence shown here is derived from an EMBL/GenBank/DDBJ whole genome shotgun (WGS) entry which is preliminary data.</text>
</comment>
<dbReference type="Gene3D" id="2.115.10.10">
    <property type="entry name" value="Tachylectin 2"/>
    <property type="match status" value="1"/>
</dbReference>
<dbReference type="RefSeq" id="WP_209666077.1">
    <property type="nucleotide sequence ID" value="NZ_JAGGMS010000001.1"/>
</dbReference>
<gene>
    <name evidence="3" type="ORF">JOM49_004350</name>
</gene>
<feature type="chain" id="PRO_5045444884" evidence="1">
    <location>
        <begin position="22"/>
        <end position="523"/>
    </location>
</feature>
<feature type="signal peptide" evidence="1">
    <location>
        <begin position="1"/>
        <end position="21"/>
    </location>
</feature>
<name>A0ABS4PTR9_9PSEU</name>
<keyword evidence="1" id="KW-0732">Signal</keyword>
<dbReference type="PANTHER" id="PTHR24260:SF136">
    <property type="entry name" value="GH08193P-RELATED"/>
    <property type="match status" value="1"/>
</dbReference>
<dbReference type="InterPro" id="IPR023294">
    <property type="entry name" value="Tachylectin2"/>
</dbReference>
<dbReference type="Pfam" id="PF00089">
    <property type="entry name" value="Trypsin"/>
    <property type="match status" value="1"/>
</dbReference>
<evidence type="ECO:0000256" key="1">
    <source>
        <dbReference type="SAM" id="SignalP"/>
    </source>
</evidence>
<dbReference type="InterPro" id="IPR001314">
    <property type="entry name" value="Peptidase_S1A"/>
</dbReference>
<dbReference type="InterPro" id="IPR043504">
    <property type="entry name" value="Peptidase_S1_PA_chymotrypsin"/>
</dbReference>
<organism evidence="3 4">
    <name type="scientific">Amycolatopsis magusensis</name>
    <dbReference type="NCBI Taxonomy" id="882444"/>
    <lineage>
        <taxon>Bacteria</taxon>
        <taxon>Bacillati</taxon>
        <taxon>Actinomycetota</taxon>
        <taxon>Actinomycetes</taxon>
        <taxon>Pseudonocardiales</taxon>
        <taxon>Pseudonocardiaceae</taxon>
        <taxon>Amycolatopsis</taxon>
    </lineage>
</organism>
<keyword evidence="4" id="KW-1185">Reference proteome</keyword>